<dbReference type="SUPFAM" id="SSF69322">
    <property type="entry name" value="Tricorn protease domain 2"/>
    <property type="match status" value="1"/>
</dbReference>
<dbReference type="EMBL" id="MU004184">
    <property type="protein sequence ID" value="KAF2499318.1"/>
    <property type="molecule type" value="Genomic_DNA"/>
</dbReference>
<feature type="region of interest" description="Disordered" evidence="1">
    <location>
        <begin position="1"/>
        <end position="32"/>
    </location>
</feature>
<gene>
    <name evidence="3" type="ORF">BU16DRAFT_267375</name>
</gene>
<dbReference type="OrthoDB" id="1689567at2759"/>
<dbReference type="AlphaFoldDB" id="A0A6A6R3H0"/>
<protein>
    <recommendedName>
        <fullName evidence="2">F-box domain-containing protein</fullName>
    </recommendedName>
</protein>
<dbReference type="Pfam" id="PF12937">
    <property type="entry name" value="F-box-like"/>
    <property type="match status" value="1"/>
</dbReference>
<dbReference type="Proteomes" id="UP000799750">
    <property type="component" value="Unassembled WGS sequence"/>
</dbReference>
<name>A0A6A6R3H0_9PEZI</name>
<dbReference type="SUPFAM" id="SSF81383">
    <property type="entry name" value="F-box domain"/>
    <property type="match status" value="1"/>
</dbReference>
<accession>A0A6A6R3H0</accession>
<proteinExistence type="predicted"/>
<dbReference type="InterPro" id="IPR001810">
    <property type="entry name" value="F-box_dom"/>
</dbReference>
<feature type="domain" description="F-box" evidence="2">
    <location>
        <begin position="294"/>
        <end position="334"/>
    </location>
</feature>
<evidence type="ECO:0000256" key="1">
    <source>
        <dbReference type="SAM" id="MobiDB-lite"/>
    </source>
</evidence>
<organism evidence="3 4">
    <name type="scientific">Lophium mytilinum</name>
    <dbReference type="NCBI Taxonomy" id="390894"/>
    <lineage>
        <taxon>Eukaryota</taxon>
        <taxon>Fungi</taxon>
        <taxon>Dikarya</taxon>
        <taxon>Ascomycota</taxon>
        <taxon>Pezizomycotina</taxon>
        <taxon>Dothideomycetes</taxon>
        <taxon>Pleosporomycetidae</taxon>
        <taxon>Mytilinidiales</taxon>
        <taxon>Mytilinidiaceae</taxon>
        <taxon>Lophium</taxon>
    </lineage>
</organism>
<dbReference type="SMART" id="SM00256">
    <property type="entry name" value="FBOX"/>
    <property type="match status" value="2"/>
</dbReference>
<evidence type="ECO:0000313" key="3">
    <source>
        <dbReference type="EMBL" id="KAF2499318.1"/>
    </source>
</evidence>
<sequence>MPTTNNIPVEQSSGVASNASPATNTRQSEGLRNTLASSRRTAIGVAVRTTRRHFTNPIQSQREGGFPIRRERRRTSLHRVLTGFFSSSPPAPNPAIRHIRRDSSASDGQSVSRADTYGSLQSLDLVSPGTFLFSGPSLRSAYSRSSFGYSTSLLESQSSLGTGNDTPFSTEDFALRRMNIEQMPVDLVEDGVLEPFLYCDITRNMSDTFLGVSSPIVKPDNIVSEGSCSDTDSGLGMSTRAAATLPSILPARLLVQLSAYLESSSLQAMRLTCRSWYSAIGAAAPRVLPPPCRLPTELIQHVYSFLSPRDFNAARHSCQTWMTASLDRTILRSMLRRGGWIGGAEHDLHKRYVRNESVEQGRVEWFLSKRLSRECALSCNWTGNGLETPGTRNAKYREPMVEVARTDFADLAHGSAGPEGRHTGALVFTVSVCGRFLLVAESGMIYIYQLEDSGLRALTSVVCPRRVLAMSMDASSHRFAVAALLEGRMGLVCDLNLSSSDTGGSAIPTGAGLNDRSTLFTGGPGSRFEVPLAAANDEIQLAEIRVQSGDEEVNLRGADRYHERHFINQDWHVLLRGGPPDDVHVPKAQAMPIDNGRRSIYRHLCSDDDPPRCVSICPQRRCVAFGCSAGIELYWVDAITGQNLNRWFPLTSPSDFLHFLPPRPGVDSAKKLRLISSAAHPSDRPSIYHRFLSNRPNPSLYWIENPLATHGRGASNSDHFRAVPLSDGYNVLFTDPSTSRLYLGSDAPQGGPTKLLRTLMLMPPDPDAIPRIYTAAADLTWGARVAVAFGDRIILYSVPPDVFAQECTAGGSDLLAAAAAAHEGKEADHWAHWLGTDEKLRLLHAYSYPADAALWPIGIKGTVVGSLDGLVDLAIYAEPELTIWAFGADGRAATWQMDAGRRRVVVARNVGRDGLVSAQCEVDVDGDVVMGEAEAEGAGERSVGFDGQDSAQWQRVPGALRVENDEFLIGIDVSSGEAWYDRDGDIVMFDADANEVGWTGEDWLVQER</sequence>
<feature type="domain" description="F-box" evidence="2">
    <location>
        <begin position="249"/>
        <end position="289"/>
    </location>
</feature>
<reference evidence="3" key="1">
    <citation type="journal article" date="2020" name="Stud. Mycol.">
        <title>101 Dothideomycetes genomes: a test case for predicting lifestyles and emergence of pathogens.</title>
        <authorList>
            <person name="Haridas S."/>
            <person name="Albert R."/>
            <person name="Binder M."/>
            <person name="Bloem J."/>
            <person name="Labutti K."/>
            <person name="Salamov A."/>
            <person name="Andreopoulos B."/>
            <person name="Baker S."/>
            <person name="Barry K."/>
            <person name="Bills G."/>
            <person name="Bluhm B."/>
            <person name="Cannon C."/>
            <person name="Castanera R."/>
            <person name="Culley D."/>
            <person name="Daum C."/>
            <person name="Ezra D."/>
            <person name="Gonzalez J."/>
            <person name="Henrissat B."/>
            <person name="Kuo A."/>
            <person name="Liang C."/>
            <person name="Lipzen A."/>
            <person name="Lutzoni F."/>
            <person name="Magnuson J."/>
            <person name="Mondo S."/>
            <person name="Nolan M."/>
            <person name="Ohm R."/>
            <person name="Pangilinan J."/>
            <person name="Park H.-J."/>
            <person name="Ramirez L."/>
            <person name="Alfaro M."/>
            <person name="Sun H."/>
            <person name="Tritt A."/>
            <person name="Yoshinaga Y."/>
            <person name="Zwiers L.-H."/>
            <person name="Turgeon B."/>
            <person name="Goodwin S."/>
            <person name="Spatafora J."/>
            <person name="Crous P."/>
            <person name="Grigoriev I."/>
        </authorList>
    </citation>
    <scope>NUCLEOTIDE SEQUENCE</scope>
    <source>
        <strain evidence="3">CBS 269.34</strain>
    </source>
</reference>
<dbReference type="CDD" id="cd09917">
    <property type="entry name" value="F-box_SF"/>
    <property type="match status" value="1"/>
</dbReference>
<evidence type="ECO:0000259" key="2">
    <source>
        <dbReference type="SMART" id="SM00256"/>
    </source>
</evidence>
<keyword evidence="4" id="KW-1185">Reference proteome</keyword>
<evidence type="ECO:0000313" key="4">
    <source>
        <dbReference type="Proteomes" id="UP000799750"/>
    </source>
</evidence>
<dbReference type="InterPro" id="IPR036047">
    <property type="entry name" value="F-box-like_dom_sf"/>
</dbReference>
<dbReference type="Gene3D" id="1.20.1280.50">
    <property type="match status" value="1"/>
</dbReference>
<feature type="region of interest" description="Disordered" evidence="1">
    <location>
        <begin position="83"/>
        <end position="112"/>
    </location>
</feature>